<keyword evidence="5 9" id="KW-0627">Porphyrin biosynthesis</keyword>
<evidence type="ECO:0000256" key="1">
    <source>
        <dbReference type="ARBA" id="ARBA00004772"/>
    </source>
</evidence>
<evidence type="ECO:0000256" key="4">
    <source>
        <dbReference type="ARBA" id="ARBA00023239"/>
    </source>
</evidence>
<evidence type="ECO:0000256" key="8">
    <source>
        <dbReference type="ARBA" id="ARBA00048617"/>
    </source>
</evidence>
<feature type="domain" description="Tetrapyrrole biosynthesis uroporphyrinogen III synthase" evidence="10">
    <location>
        <begin position="18"/>
        <end position="232"/>
    </location>
</feature>
<dbReference type="GO" id="GO:0004852">
    <property type="term" value="F:uroporphyrinogen-III synthase activity"/>
    <property type="evidence" value="ECO:0007669"/>
    <property type="project" value="UniProtKB-UniRule"/>
</dbReference>
<dbReference type="PANTHER" id="PTHR38042:SF1">
    <property type="entry name" value="UROPORPHYRINOGEN-III SYNTHASE, CHLOROPLASTIC"/>
    <property type="match status" value="1"/>
</dbReference>
<dbReference type="AlphaFoldDB" id="A0A3S0VBQ4"/>
<evidence type="ECO:0000256" key="5">
    <source>
        <dbReference type="ARBA" id="ARBA00023244"/>
    </source>
</evidence>
<evidence type="ECO:0000256" key="3">
    <source>
        <dbReference type="ARBA" id="ARBA00013109"/>
    </source>
</evidence>
<sequence length="249" mass="27542">MLNGLRILNTRPAEQGKALSTAIKHAGGVCIELPALEIVAVYEWPPIPDLTKIQHAIFTSANAVHYFFAGLKQRSIAWAGMIHVIAIGQGSAAALRQWNIKIDCIPAVADSEHLLRIDALHEVYGQNILLVKGEGGRTLIADTLLSRRANLISLPVYRRILPEYSRKQITYLWQEDAVDIILFSSQQTMQNIFTLFGSDGHSWLCSKPCLVISERIAKEASALGIKTVLLSEYDALLETLCAYVKSPNH</sequence>
<proteinExistence type="inferred from homology"/>
<keyword evidence="4 9" id="KW-0456">Lyase</keyword>
<dbReference type="SUPFAM" id="SSF69618">
    <property type="entry name" value="HemD-like"/>
    <property type="match status" value="1"/>
</dbReference>
<dbReference type="PANTHER" id="PTHR38042">
    <property type="entry name" value="UROPORPHYRINOGEN-III SYNTHASE, CHLOROPLASTIC"/>
    <property type="match status" value="1"/>
</dbReference>
<comment type="function">
    <text evidence="6 9">Catalyzes cyclization of the linear tetrapyrrole, hydroxymethylbilane, to the macrocyclic uroporphyrinogen III.</text>
</comment>
<evidence type="ECO:0000313" key="11">
    <source>
        <dbReference type="EMBL" id="RUQ90454.1"/>
    </source>
</evidence>
<name>A0A3S0VBQ4_9GAMM</name>
<reference evidence="11 12" key="1">
    <citation type="submission" date="2018-12" db="EMBL/GenBank/DDBJ databases">
        <title>Legionella sp,whole genome shotgun sequence.</title>
        <authorList>
            <person name="Wu H."/>
        </authorList>
    </citation>
    <scope>NUCLEOTIDE SEQUENCE [LARGE SCALE GENOMIC DNA]</scope>
    <source>
        <strain evidence="12">km714</strain>
    </source>
</reference>
<evidence type="ECO:0000256" key="2">
    <source>
        <dbReference type="ARBA" id="ARBA00008133"/>
    </source>
</evidence>
<evidence type="ECO:0000256" key="7">
    <source>
        <dbReference type="ARBA" id="ARBA00040167"/>
    </source>
</evidence>
<gene>
    <name evidence="11" type="ORF">EKM59_02180</name>
</gene>
<dbReference type="InterPro" id="IPR036108">
    <property type="entry name" value="4pyrrol_syn_uPrphyn_synt_sf"/>
</dbReference>
<evidence type="ECO:0000259" key="10">
    <source>
        <dbReference type="Pfam" id="PF02602"/>
    </source>
</evidence>
<dbReference type="InterPro" id="IPR039793">
    <property type="entry name" value="UROS/Hem4"/>
</dbReference>
<dbReference type="EMBL" id="RZGR01000004">
    <property type="protein sequence ID" value="RUQ90454.1"/>
    <property type="molecule type" value="Genomic_DNA"/>
</dbReference>
<dbReference type="OrthoDB" id="9787650at2"/>
<dbReference type="InterPro" id="IPR003754">
    <property type="entry name" value="4pyrrol_synth_uPrphyn_synth"/>
</dbReference>
<dbReference type="EC" id="4.2.1.75" evidence="3 9"/>
<dbReference type="UniPathway" id="UPA00251">
    <property type="reaction ID" value="UER00320"/>
</dbReference>
<evidence type="ECO:0000256" key="9">
    <source>
        <dbReference type="RuleBase" id="RU366031"/>
    </source>
</evidence>
<dbReference type="Gene3D" id="3.40.50.10090">
    <property type="match status" value="2"/>
</dbReference>
<comment type="caution">
    <text evidence="11">The sequence shown here is derived from an EMBL/GenBank/DDBJ whole genome shotgun (WGS) entry which is preliminary data.</text>
</comment>
<comment type="catalytic activity">
    <reaction evidence="8 9">
        <text>hydroxymethylbilane = uroporphyrinogen III + H2O</text>
        <dbReference type="Rhea" id="RHEA:18965"/>
        <dbReference type="ChEBI" id="CHEBI:15377"/>
        <dbReference type="ChEBI" id="CHEBI:57308"/>
        <dbReference type="ChEBI" id="CHEBI:57845"/>
        <dbReference type="EC" id="4.2.1.75"/>
    </reaction>
</comment>
<comment type="pathway">
    <text evidence="1 9">Porphyrin-containing compound metabolism; protoporphyrin-IX biosynthesis; coproporphyrinogen-III from 5-aminolevulinate: step 3/4.</text>
</comment>
<organism evidence="11 12">
    <name type="scientific">Legionella septentrionalis</name>
    <dbReference type="NCBI Taxonomy" id="2498109"/>
    <lineage>
        <taxon>Bacteria</taxon>
        <taxon>Pseudomonadati</taxon>
        <taxon>Pseudomonadota</taxon>
        <taxon>Gammaproteobacteria</taxon>
        <taxon>Legionellales</taxon>
        <taxon>Legionellaceae</taxon>
        <taxon>Legionella</taxon>
    </lineage>
</organism>
<evidence type="ECO:0000313" key="12">
    <source>
        <dbReference type="Proteomes" id="UP000288012"/>
    </source>
</evidence>
<protein>
    <recommendedName>
        <fullName evidence="7 9">Uroporphyrinogen-III synthase</fullName>
        <ecNumber evidence="3 9">4.2.1.75</ecNumber>
    </recommendedName>
</protein>
<keyword evidence="12" id="KW-1185">Reference proteome</keyword>
<dbReference type="CDD" id="cd06578">
    <property type="entry name" value="HemD"/>
    <property type="match status" value="1"/>
</dbReference>
<comment type="similarity">
    <text evidence="2 9">Belongs to the uroporphyrinogen-III synthase family.</text>
</comment>
<dbReference type="Pfam" id="PF02602">
    <property type="entry name" value="HEM4"/>
    <property type="match status" value="1"/>
</dbReference>
<accession>A0A3S0VBQ4</accession>
<dbReference type="GO" id="GO:0006780">
    <property type="term" value="P:uroporphyrinogen III biosynthetic process"/>
    <property type="evidence" value="ECO:0007669"/>
    <property type="project" value="UniProtKB-UniRule"/>
</dbReference>
<evidence type="ECO:0000256" key="6">
    <source>
        <dbReference type="ARBA" id="ARBA00037589"/>
    </source>
</evidence>
<dbReference type="Proteomes" id="UP000288012">
    <property type="component" value="Unassembled WGS sequence"/>
</dbReference>
<dbReference type="GO" id="GO:0006782">
    <property type="term" value="P:protoporphyrinogen IX biosynthetic process"/>
    <property type="evidence" value="ECO:0007669"/>
    <property type="project" value="UniProtKB-UniRule"/>
</dbReference>